<dbReference type="PROSITE" id="PS50198">
    <property type="entry name" value="PPIC_PPIASE_2"/>
    <property type="match status" value="1"/>
</dbReference>
<dbReference type="Pfam" id="PF13616">
    <property type="entry name" value="Rotamase_3"/>
    <property type="match status" value="1"/>
</dbReference>
<reference evidence="11" key="1">
    <citation type="submission" date="2007-04" db="EMBL/GenBank/DDBJ databases">
        <title>Complete sequence of chromosome of Rhodobacter sphaeroides ATCC 17025.</title>
        <authorList>
            <consortium name="US DOE Joint Genome Institute"/>
            <person name="Copeland A."/>
            <person name="Lucas S."/>
            <person name="Lapidus A."/>
            <person name="Barry K."/>
            <person name="Detter J.C."/>
            <person name="Glavina del Rio T."/>
            <person name="Hammon N."/>
            <person name="Israni S."/>
            <person name="Dalin E."/>
            <person name="Tice H."/>
            <person name="Pitluck S."/>
            <person name="Chertkov O."/>
            <person name="Brettin T."/>
            <person name="Bruce D."/>
            <person name="Han C."/>
            <person name="Schmutz J."/>
            <person name="Larimer F."/>
            <person name="Land M."/>
            <person name="Hauser L."/>
            <person name="Kyrpides N."/>
            <person name="Kim E."/>
            <person name="Richardson P."/>
            <person name="Mackenzie C."/>
            <person name="Choudhary M."/>
            <person name="Donohue T.J."/>
            <person name="Kaplan S."/>
        </authorList>
    </citation>
    <scope>NUCLEOTIDE SEQUENCE [LARGE SCALE GENOMIC DNA]</scope>
    <source>
        <strain evidence="11">ATCC 17025</strain>
    </source>
</reference>
<dbReference type="EC" id="5.2.1.8" evidence="3"/>
<comment type="similarity">
    <text evidence="2">Belongs to the PpiC/parvulin rotamase family.</text>
</comment>
<dbReference type="PANTHER" id="PTHR47245:SF2">
    <property type="entry name" value="PEPTIDYL-PROLYL CIS-TRANS ISOMERASE HP_0175-RELATED"/>
    <property type="match status" value="1"/>
</dbReference>
<evidence type="ECO:0000313" key="11">
    <source>
        <dbReference type="EMBL" id="ABP71647.1"/>
    </source>
</evidence>
<dbReference type="HOGENOM" id="CLU_034646_1_0_5"/>
<dbReference type="SUPFAM" id="SSF54534">
    <property type="entry name" value="FKBP-like"/>
    <property type="match status" value="1"/>
</dbReference>
<dbReference type="BioCyc" id="RSPH349102:G1G8M-2841-MONOMER"/>
<dbReference type="EMBL" id="CP000661">
    <property type="protein sequence ID" value="ABP71647.1"/>
    <property type="molecule type" value="Genomic_DNA"/>
</dbReference>
<dbReference type="InterPro" id="IPR050245">
    <property type="entry name" value="PrsA_foldase"/>
</dbReference>
<accession>A4WW83</accession>
<evidence type="ECO:0000256" key="3">
    <source>
        <dbReference type="ARBA" id="ARBA00013194"/>
    </source>
</evidence>
<evidence type="ECO:0000256" key="8">
    <source>
        <dbReference type="PROSITE-ProRule" id="PRU00278"/>
    </source>
</evidence>
<keyword evidence="5 8" id="KW-0697">Rotamase</keyword>
<dbReference type="PANTHER" id="PTHR47245">
    <property type="entry name" value="PEPTIDYLPROLYL ISOMERASE"/>
    <property type="match status" value="1"/>
</dbReference>
<organism evidence="11">
    <name type="scientific">Cereibacter sphaeroides (strain ATCC 17025 / ATH 2.4.3)</name>
    <name type="common">Rhodobacter sphaeroides</name>
    <dbReference type="NCBI Taxonomy" id="349102"/>
    <lineage>
        <taxon>Bacteria</taxon>
        <taxon>Pseudomonadati</taxon>
        <taxon>Pseudomonadota</taxon>
        <taxon>Alphaproteobacteria</taxon>
        <taxon>Rhodobacterales</taxon>
        <taxon>Paracoccaceae</taxon>
        <taxon>Cereibacter</taxon>
    </lineage>
</organism>
<evidence type="ECO:0000256" key="2">
    <source>
        <dbReference type="ARBA" id="ARBA00007656"/>
    </source>
</evidence>
<evidence type="ECO:0000256" key="9">
    <source>
        <dbReference type="SAM" id="SignalP"/>
    </source>
</evidence>
<comment type="catalytic activity">
    <reaction evidence="1">
        <text>[protein]-peptidylproline (omega=180) = [protein]-peptidylproline (omega=0)</text>
        <dbReference type="Rhea" id="RHEA:16237"/>
        <dbReference type="Rhea" id="RHEA-COMP:10747"/>
        <dbReference type="Rhea" id="RHEA-COMP:10748"/>
        <dbReference type="ChEBI" id="CHEBI:83833"/>
        <dbReference type="ChEBI" id="CHEBI:83834"/>
        <dbReference type="EC" id="5.2.1.8"/>
    </reaction>
</comment>
<dbReference type="GO" id="GO:0003755">
    <property type="term" value="F:peptidyl-prolyl cis-trans isomerase activity"/>
    <property type="evidence" value="ECO:0007669"/>
    <property type="project" value="UniProtKB-KW"/>
</dbReference>
<evidence type="ECO:0000256" key="1">
    <source>
        <dbReference type="ARBA" id="ARBA00000971"/>
    </source>
</evidence>
<evidence type="ECO:0000256" key="4">
    <source>
        <dbReference type="ARBA" id="ARBA00018370"/>
    </source>
</evidence>
<name>A4WW83_CERS5</name>
<evidence type="ECO:0000256" key="7">
    <source>
        <dbReference type="ARBA" id="ARBA00031484"/>
    </source>
</evidence>
<dbReference type="eggNOG" id="COG0760">
    <property type="taxonomic scope" value="Bacteria"/>
</dbReference>
<gene>
    <name evidence="11" type="ordered locus">Rsph17025_2760</name>
</gene>
<feature type="chain" id="PRO_5002676380" description="Parvulin-like PPIase" evidence="9">
    <location>
        <begin position="28"/>
        <end position="284"/>
    </location>
</feature>
<proteinExistence type="inferred from homology"/>
<dbReference type="InterPro" id="IPR046357">
    <property type="entry name" value="PPIase_dom_sf"/>
</dbReference>
<feature type="domain" description="PpiC" evidence="10">
    <location>
        <begin position="138"/>
        <end position="227"/>
    </location>
</feature>
<dbReference type="InterPro" id="IPR027304">
    <property type="entry name" value="Trigger_fact/SurA_dom_sf"/>
</dbReference>
<dbReference type="Gene3D" id="3.10.50.40">
    <property type="match status" value="1"/>
</dbReference>
<evidence type="ECO:0000256" key="6">
    <source>
        <dbReference type="ARBA" id="ARBA00030642"/>
    </source>
</evidence>
<dbReference type="SUPFAM" id="SSF109998">
    <property type="entry name" value="Triger factor/SurA peptide-binding domain-like"/>
    <property type="match status" value="1"/>
</dbReference>
<keyword evidence="9" id="KW-0732">Signal</keyword>
<evidence type="ECO:0000256" key="5">
    <source>
        <dbReference type="ARBA" id="ARBA00023110"/>
    </source>
</evidence>
<dbReference type="InterPro" id="IPR000297">
    <property type="entry name" value="PPIase_PpiC"/>
</dbReference>
<sequence length="284" mass="30468" precursor="true">MANIARFWRGASVAALCALALAAPVRADEVTADTVVATVNGQEITLGHMIALRAGLPDQYQSLPDEALFKGILEQLIQQAALSQSVEGTVTKRDQLSLQNEERGFLSAVAMRRVVEGAVTDEALQAAYDARFADAAEQTEYNASHILVETEEEATKLKAEIEGGADFADMAREHSSDGAAANGGSLGWFGLGMMVKPFEDAVVGMKPGAVAGPIETQFGWHLVKLNETRIAEKPTLDEMRDELAGQIEQEAIARHIDEVTAKATIVRPGEGIDPATLRKEELLD</sequence>
<dbReference type="AlphaFoldDB" id="A4WW83"/>
<dbReference type="KEGG" id="rsq:Rsph17025_2760"/>
<keyword evidence="8 11" id="KW-0413">Isomerase</keyword>
<dbReference type="STRING" id="349102.Rsph17025_2760"/>
<feature type="signal peptide" evidence="9">
    <location>
        <begin position="1"/>
        <end position="27"/>
    </location>
</feature>
<evidence type="ECO:0000259" key="10">
    <source>
        <dbReference type="PROSITE" id="PS50198"/>
    </source>
</evidence>
<protein>
    <recommendedName>
        <fullName evidence="4">Parvulin-like PPIase</fullName>
        <ecNumber evidence="3">5.2.1.8</ecNumber>
    </recommendedName>
    <alternativeName>
        <fullName evidence="6">Peptidyl-prolyl cis-trans isomerase plp</fullName>
    </alternativeName>
    <alternativeName>
        <fullName evidence="7">Rotamase plp</fullName>
    </alternativeName>
</protein>